<reference evidence="3" key="2">
    <citation type="submission" date="2025-08" db="UniProtKB">
        <authorList>
            <consortium name="RefSeq"/>
        </authorList>
    </citation>
    <scope>IDENTIFICATION</scope>
    <source>
        <tissue evidence="3">Leaf</tissue>
    </source>
</reference>
<reference evidence="2" key="1">
    <citation type="journal article" date="2014" name="Nat. Commun.">
        <title>Genome sequence of mungbean and insights into evolution within Vigna species.</title>
        <authorList>
            <person name="Kang Y.J."/>
            <person name="Kim S.K."/>
            <person name="Kim M.Y."/>
            <person name="Lestari P."/>
            <person name="Kim K.H."/>
            <person name="Ha B.K."/>
            <person name="Jun T.H."/>
            <person name="Hwang W.J."/>
            <person name="Lee T."/>
            <person name="Lee J."/>
            <person name="Shim S."/>
            <person name="Yoon M.Y."/>
            <person name="Jang Y.E."/>
            <person name="Han K.S."/>
            <person name="Taeprayoon P."/>
            <person name="Yoon N."/>
            <person name="Somta P."/>
            <person name="Tanya P."/>
            <person name="Kim K.S."/>
            <person name="Gwag J.G."/>
            <person name="Moon J.K."/>
            <person name="Lee Y.H."/>
            <person name="Park B.S."/>
            <person name="Bombarely A."/>
            <person name="Doyle J.J."/>
            <person name="Jackson S.A."/>
            <person name="Schafleitner R."/>
            <person name="Srinives P."/>
            <person name="Varshney R.K."/>
            <person name="Lee S.H."/>
        </authorList>
    </citation>
    <scope>NUCLEOTIDE SEQUENCE [LARGE SCALE GENOMIC DNA]</scope>
    <source>
        <strain evidence="2">cv. VC1973A</strain>
    </source>
</reference>
<evidence type="ECO:0000256" key="1">
    <source>
        <dbReference type="SAM" id="Phobius"/>
    </source>
</evidence>
<organism evidence="2 3">
    <name type="scientific">Vigna radiata var. radiata</name>
    <name type="common">Mung bean</name>
    <name type="synonym">Phaseolus aureus</name>
    <dbReference type="NCBI Taxonomy" id="3916"/>
    <lineage>
        <taxon>Eukaryota</taxon>
        <taxon>Viridiplantae</taxon>
        <taxon>Streptophyta</taxon>
        <taxon>Embryophyta</taxon>
        <taxon>Tracheophyta</taxon>
        <taxon>Spermatophyta</taxon>
        <taxon>Magnoliopsida</taxon>
        <taxon>eudicotyledons</taxon>
        <taxon>Gunneridae</taxon>
        <taxon>Pentapetalae</taxon>
        <taxon>rosids</taxon>
        <taxon>fabids</taxon>
        <taxon>Fabales</taxon>
        <taxon>Fabaceae</taxon>
        <taxon>Papilionoideae</taxon>
        <taxon>50 kb inversion clade</taxon>
        <taxon>NPAAA clade</taxon>
        <taxon>indigoferoid/millettioid clade</taxon>
        <taxon>Phaseoleae</taxon>
        <taxon>Vigna</taxon>
    </lineage>
</organism>
<protein>
    <submittedName>
        <fullName evidence="3">Uncharacterized protein LOC111242619</fullName>
    </submittedName>
</protein>
<keyword evidence="1" id="KW-0812">Transmembrane</keyword>
<evidence type="ECO:0000313" key="2">
    <source>
        <dbReference type="Proteomes" id="UP000087766"/>
    </source>
</evidence>
<feature type="transmembrane region" description="Helical" evidence="1">
    <location>
        <begin position="20"/>
        <end position="40"/>
    </location>
</feature>
<dbReference type="KEGG" id="vra:111242619"/>
<keyword evidence="2" id="KW-1185">Reference proteome</keyword>
<accession>A0A3Q0FFW2</accession>
<sequence>MWQVLFGNIDFPNRYLPAPTFLATHIVLASFQEFVLLFLIMASSSTTPQSIDNPLTTFSMYEDFLYCTSIPIHDHWLFCRKSTIFTVSSYIAFKLPNEVEEVGPCFA</sequence>
<name>A0A3Q0FFW2_VIGRR</name>
<proteinExistence type="predicted"/>
<dbReference type="Proteomes" id="UP000087766">
    <property type="component" value="Chromosome 10"/>
</dbReference>
<gene>
    <name evidence="3" type="primary">LOC111242619</name>
</gene>
<dbReference type="AlphaFoldDB" id="A0A3Q0FFW2"/>
<evidence type="ECO:0000313" key="3">
    <source>
        <dbReference type="RefSeq" id="XP_022642566.1"/>
    </source>
</evidence>
<keyword evidence="1" id="KW-1133">Transmembrane helix</keyword>
<dbReference type="RefSeq" id="XP_022642566.1">
    <property type="nucleotide sequence ID" value="XM_022786845.1"/>
</dbReference>
<keyword evidence="1" id="KW-0472">Membrane</keyword>
<dbReference type="GeneID" id="111242619"/>